<dbReference type="SUPFAM" id="SSF53187">
    <property type="entry name" value="Zn-dependent exopeptidases"/>
    <property type="match status" value="1"/>
</dbReference>
<feature type="transmembrane region" description="Helical" evidence="1">
    <location>
        <begin position="398"/>
        <end position="418"/>
    </location>
</feature>
<comment type="caution">
    <text evidence="3">The sequence shown here is derived from an EMBL/GenBank/DDBJ whole genome shotgun (WGS) entry which is preliminary data.</text>
</comment>
<feature type="transmembrane region" description="Helical" evidence="1">
    <location>
        <begin position="469"/>
        <end position="489"/>
    </location>
</feature>
<feature type="transmembrane region" description="Helical" evidence="1">
    <location>
        <begin position="496"/>
        <end position="519"/>
    </location>
</feature>
<proteinExistence type="predicted"/>
<keyword evidence="1" id="KW-1133">Transmembrane helix</keyword>
<dbReference type="Gene3D" id="3.40.630.10">
    <property type="entry name" value="Zn peptidases"/>
    <property type="match status" value="1"/>
</dbReference>
<gene>
    <name evidence="3" type="ORF">ACFSC0_02680</name>
</gene>
<dbReference type="RefSeq" id="WP_377280656.1">
    <property type="nucleotide sequence ID" value="NZ_JBHRSI010000001.1"/>
</dbReference>
<dbReference type="PANTHER" id="PTHR12147">
    <property type="entry name" value="METALLOPEPTIDASE M28 FAMILY MEMBER"/>
    <property type="match status" value="1"/>
</dbReference>
<dbReference type="InterPro" id="IPR045175">
    <property type="entry name" value="M28_fam"/>
</dbReference>
<feature type="transmembrane region" description="Helical" evidence="1">
    <location>
        <begin position="325"/>
        <end position="345"/>
    </location>
</feature>
<accession>A0ABW4N0R6</accession>
<dbReference type="PANTHER" id="PTHR12147:SF26">
    <property type="entry name" value="PEPTIDASE M28 DOMAIN-CONTAINING PROTEIN"/>
    <property type="match status" value="1"/>
</dbReference>
<keyword evidence="1" id="KW-0812">Transmembrane</keyword>
<organism evidence="3 4">
    <name type="scientific">Phenylobacterium terrae</name>
    <dbReference type="NCBI Taxonomy" id="2665495"/>
    <lineage>
        <taxon>Bacteria</taxon>
        <taxon>Pseudomonadati</taxon>
        <taxon>Pseudomonadota</taxon>
        <taxon>Alphaproteobacteria</taxon>
        <taxon>Caulobacterales</taxon>
        <taxon>Caulobacteraceae</taxon>
        <taxon>Phenylobacterium</taxon>
    </lineage>
</organism>
<keyword evidence="4" id="KW-1185">Reference proteome</keyword>
<dbReference type="Pfam" id="PF04389">
    <property type="entry name" value="Peptidase_M28"/>
    <property type="match status" value="1"/>
</dbReference>
<feature type="transmembrane region" description="Helical" evidence="1">
    <location>
        <begin position="357"/>
        <end position="378"/>
    </location>
</feature>
<feature type="transmembrane region" description="Helical" evidence="1">
    <location>
        <begin position="525"/>
        <end position="544"/>
    </location>
</feature>
<name>A0ABW4N0R6_9CAUL</name>
<dbReference type="Proteomes" id="UP001597237">
    <property type="component" value="Unassembled WGS sequence"/>
</dbReference>
<evidence type="ECO:0000313" key="4">
    <source>
        <dbReference type="Proteomes" id="UP001597237"/>
    </source>
</evidence>
<keyword evidence="1" id="KW-0472">Membrane</keyword>
<evidence type="ECO:0000259" key="2">
    <source>
        <dbReference type="Pfam" id="PF04389"/>
    </source>
</evidence>
<dbReference type="InterPro" id="IPR007484">
    <property type="entry name" value="Peptidase_M28"/>
</dbReference>
<sequence length="796" mass="82992">MGRTIVLALALIAAALLAWLQLDPPRVRPADAPADRFSAERAMADVRVIARAPHPMGSHANRLVRDHLVRRLTELGLAPEVQAEDVWDQREGRELVLAGGRVENVIGVLPGRDRAAPAVLLMAHYDSVPGSPGAADDAAGVAAMLEIARALKAGDPPARDVVFLFTDGEEVGLLGARAFFAGHALARRVGFVINLESRGGAGRALMFQTGPENGETIRLFARSAVRPAATSLSQFVYEQMPNDTDFTVPMEAGIPGLNFAFVGRPFEYHSPTATPERLDRGSLQDLGAQALAATREAATAEALPTRTPEVVFADLAAWVIAYPPIVGWAILAAAAALLLVAAVRARRLDAAASWMDLAQGAGAFLYLLLLAAALLRIARRATGTPFGYLDQFELYARGPLFEAALVVIGLSATLYAAAALARGKTRIEAAAIPATAGLACSLFGGFDAVGAGIGAAGAVLGLVTFGRAASLPGAWAGVLATGFLTACAAQAAAPTAAVLLVWPIALAAASAALVALAAVKSFVDTLIAAFVAALGLAWLGPYLHMSFLAMDLPEMLAVYAALAALFIWPLAHPRIGGGGRLTALGLLVIGIALIGVIRFTDPWSERHPQPATLAYVVDTARRQAWRVASAGEETAWARQVLTADGGTIARRPLPPLYPEPVAAAPARWLDLPAPAATLATGLEGARLLSILPPAGARSLTIEIRPTVALAELAVEGNRTGLTAPAGQWTRIRWVGDPDGVSLAFRPEGAGRLEVRYWSAADAWPPGAIPPPPTPRKVMPFGASGATLVVGELQAQW</sequence>
<protein>
    <submittedName>
        <fullName evidence="3">M20/M25/M40 family metallo-hydrolase</fullName>
    </submittedName>
</protein>
<evidence type="ECO:0000256" key="1">
    <source>
        <dbReference type="SAM" id="Phobius"/>
    </source>
</evidence>
<dbReference type="EMBL" id="JBHUEY010000001">
    <property type="protein sequence ID" value="MFD1782285.1"/>
    <property type="molecule type" value="Genomic_DNA"/>
</dbReference>
<feature type="transmembrane region" description="Helical" evidence="1">
    <location>
        <begin position="430"/>
        <end position="463"/>
    </location>
</feature>
<reference evidence="4" key="1">
    <citation type="journal article" date="2019" name="Int. J. Syst. Evol. Microbiol.">
        <title>The Global Catalogue of Microorganisms (GCM) 10K type strain sequencing project: providing services to taxonomists for standard genome sequencing and annotation.</title>
        <authorList>
            <consortium name="The Broad Institute Genomics Platform"/>
            <consortium name="The Broad Institute Genome Sequencing Center for Infectious Disease"/>
            <person name="Wu L."/>
            <person name="Ma J."/>
        </authorList>
    </citation>
    <scope>NUCLEOTIDE SEQUENCE [LARGE SCALE GENOMIC DNA]</scope>
    <source>
        <strain evidence="4">DFY28</strain>
    </source>
</reference>
<evidence type="ECO:0000313" key="3">
    <source>
        <dbReference type="EMBL" id="MFD1782285.1"/>
    </source>
</evidence>
<feature type="domain" description="Peptidase M28" evidence="2">
    <location>
        <begin position="104"/>
        <end position="292"/>
    </location>
</feature>
<feature type="transmembrane region" description="Helical" evidence="1">
    <location>
        <begin position="556"/>
        <end position="575"/>
    </location>
</feature>
<feature type="transmembrane region" description="Helical" evidence="1">
    <location>
        <begin position="581"/>
        <end position="599"/>
    </location>
</feature>